<evidence type="ECO:0000313" key="3">
    <source>
        <dbReference type="Proteomes" id="UP001178461"/>
    </source>
</evidence>
<dbReference type="EMBL" id="OX395128">
    <property type="protein sequence ID" value="CAI5770605.1"/>
    <property type="molecule type" value="Genomic_DNA"/>
</dbReference>
<protein>
    <submittedName>
        <fullName evidence="2">Uncharacterized protein</fullName>
    </submittedName>
</protein>
<feature type="compositionally biased region" description="Basic and acidic residues" evidence="1">
    <location>
        <begin position="15"/>
        <end position="24"/>
    </location>
</feature>
<evidence type="ECO:0000313" key="2">
    <source>
        <dbReference type="EMBL" id="CAI5770605.1"/>
    </source>
</evidence>
<name>A0AA35P2K8_9SAUR</name>
<evidence type="ECO:0000256" key="1">
    <source>
        <dbReference type="SAM" id="MobiDB-lite"/>
    </source>
</evidence>
<feature type="region of interest" description="Disordered" evidence="1">
    <location>
        <begin position="78"/>
        <end position="99"/>
    </location>
</feature>
<keyword evidence="3" id="KW-1185">Reference proteome</keyword>
<proteinExistence type="predicted"/>
<organism evidence="2 3">
    <name type="scientific">Podarcis lilfordi</name>
    <name type="common">Lilford's wall lizard</name>
    <dbReference type="NCBI Taxonomy" id="74358"/>
    <lineage>
        <taxon>Eukaryota</taxon>
        <taxon>Metazoa</taxon>
        <taxon>Chordata</taxon>
        <taxon>Craniata</taxon>
        <taxon>Vertebrata</taxon>
        <taxon>Euteleostomi</taxon>
        <taxon>Lepidosauria</taxon>
        <taxon>Squamata</taxon>
        <taxon>Bifurcata</taxon>
        <taxon>Unidentata</taxon>
        <taxon>Episquamata</taxon>
        <taxon>Laterata</taxon>
        <taxon>Lacertibaenia</taxon>
        <taxon>Lacertidae</taxon>
        <taxon>Podarcis</taxon>
    </lineage>
</organism>
<feature type="region of interest" description="Disordered" evidence="1">
    <location>
        <begin position="1"/>
        <end position="43"/>
    </location>
</feature>
<sequence>MFPPPHISGTAEGLSEEKASESRLEVSAARAAHATDAKRPPFPPQRLRSLGCFNAILHPPPAPCSVLRVLILPKSPSRDCLGGQAGRRATRREAPPRVTLAQERQIALQKTCQQTKPFRHGTRK</sequence>
<dbReference type="Proteomes" id="UP001178461">
    <property type="component" value="Chromosome 3"/>
</dbReference>
<dbReference type="AlphaFoldDB" id="A0AA35P2K8"/>
<reference evidence="2" key="1">
    <citation type="submission" date="2022-12" db="EMBL/GenBank/DDBJ databases">
        <authorList>
            <person name="Alioto T."/>
            <person name="Alioto T."/>
            <person name="Gomez Garrido J."/>
        </authorList>
    </citation>
    <scope>NUCLEOTIDE SEQUENCE</scope>
</reference>
<gene>
    <name evidence="2" type="ORF">PODLI_1B041489</name>
</gene>
<accession>A0AA35P2K8</accession>